<dbReference type="Gene3D" id="3.40.50.300">
    <property type="entry name" value="P-loop containing nucleotide triphosphate hydrolases"/>
    <property type="match status" value="1"/>
</dbReference>
<dbReference type="InterPro" id="IPR027417">
    <property type="entry name" value="P-loop_NTPase"/>
</dbReference>
<reference evidence="3 4" key="1">
    <citation type="submission" date="2020-02" db="EMBL/GenBank/DDBJ databases">
        <title>Streptomyces malaysiensis DSM14702 (JHCC583434, PFL_A843) Genome sequencing and assembly.</title>
        <authorList>
            <person name="Samborskyy M."/>
        </authorList>
    </citation>
    <scope>NUCLEOTIDE SEQUENCE [LARGE SCALE GENOMIC DNA]</scope>
    <source>
        <strain evidence="3 4">DSM 14702</strain>
    </source>
</reference>
<feature type="compositionally biased region" description="Low complexity" evidence="1">
    <location>
        <begin position="184"/>
        <end position="208"/>
    </location>
</feature>
<gene>
    <name evidence="3" type="ORF">SMALB_0013</name>
</gene>
<dbReference type="AlphaFoldDB" id="A0A7X6ATH7"/>
<dbReference type="SUPFAM" id="SSF52540">
    <property type="entry name" value="P-loop containing nucleoside triphosphate hydrolases"/>
    <property type="match status" value="1"/>
</dbReference>
<dbReference type="InterPro" id="IPR011646">
    <property type="entry name" value="KAP_P-loop"/>
</dbReference>
<evidence type="ECO:0000256" key="1">
    <source>
        <dbReference type="SAM" id="MobiDB-lite"/>
    </source>
</evidence>
<protein>
    <recommendedName>
        <fullName evidence="2">KAP NTPase domain-containing protein</fullName>
    </recommendedName>
</protein>
<feature type="region of interest" description="Disordered" evidence="1">
    <location>
        <begin position="155"/>
        <end position="217"/>
    </location>
</feature>
<evidence type="ECO:0000313" key="3">
    <source>
        <dbReference type="EMBL" id="NIY62124.1"/>
    </source>
</evidence>
<organism evidence="3 4">
    <name type="scientific">Streptomyces malaysiensis</name>
    <dbReference type="NCBI Taxonomy" id="92644"/>
    <lineage>
        <taxon>Bacteria</taxon>
        <taxon>Bacillati</taxon>
        <taxon>Actinomycetota</taxon>
        <taxon>Actinomycetes</taxon>
        <taxon>Kitasatosporales</taxon>
        <taxon>Streptomycetaceae</taxon>
        <taxon>Streptomyces</taxon>
        <taxon>Streptomyces violaceusniger group</taxon>
    </lineage>
</organism>
<feature type="domain" description="KAP NTPase" evidence="2">
    <location>
        <begin position="25"/>
        <end position="116"/>
    </location>
</feature>
<evidence type="ECO:0000259" key="2">
    <source>
        <dbReference type="Pfam" id="PF07693"/>
    </source>
</evidence>
<comment type="caution">
    <text evidence="3">The sequence shown here is derived from an EMBL/GenBank/DDBJ whole genome shotgun (WGS) entry which is preliminary data.</text>
</comment>
<evidence type="ECO:0000313" key="4">
    <source>
        <dbReference type="Proteomes" id="UP000536624"/>
    </source>
</evidence>
<dbReference type="Pfam" id="PF07693">
    <property type="entry name" value="KAP_NTPase"/>
    <property type="match status" value="1"/>
</dbReference>
<sequence length="217" mass="23451">MPMSDARFFNDEPFLDDEGSDLLGREQYAQHAVELLGRVRAQTETGVLALIGSWGSGKSTILGKVIRLLQRQDDREGWLIAELNPWLYSDLESLTAALFSEIRAALPKEERWSEVRQRLGGFGQTISPLGKLTALAGLDSEGLIQAFSDRISGDTSASAAKRKAEEALRRAGQPVGRPTPLSAPSPETWTWSTFSSSPSCAPMSPASTGSWDGTAPS</sequence>
<dbReference type="Proteomes" id="UP000536624">
    <property type="component" value="Unassembled WGS sequence"/>
</dbReference>
<accession>A0A7X6ATH7</accession>
<proteinExistence type="predicted"/>
<name>A0A7X6ATH7_STRMQ</name>
<dbReference type="EMBL" id="JAALLH010000001">
    <property type="protein sequence ID" value="NIY62124.1"/>
    <property type="molecule type" value="Genomic_DNA"/>
</dbReference>